<accession>A0ABV7JAJ6</accession>
<keyword evidence="2" id="KW-1185">Reference proteome</keyword>
<comment type="caution">
    <text evidence="1">The sequence shown here is derived from an EMBL/GenBank/DDBJ whole genome shotgun (WGS) entry which is preliminary data.</text>
</comment>
<organism evidence="1 2">
    <name type="scientific">Marinicella sediminis</name>
    <dbReference type="NCBI Taxonomy" id="1792834"/>
    <lineage>
        <taxon>Bacteria</taxon>
        <taxon>Pseudomonadati</taxon>
        <taxon>Pseudomonadota</taxon>
        <taxon>Gammaproteobacteria</taxon>
        <taxon>Lysobacterales</taxon>
        <taxon>Marinicellaceae</taxon>
        <taxon>Marinicella</taxon>
    </lineage>
</organism>
<name>A0ABV7JAJ6_9GAMM</name>
<proteinExistence type="predicted"/>
<sequence>MKHIKKIIIVVLMLVIPALGFSYEIELTRQLNKLVADDNTISISMTDSGFVKVIYPAGMKRAGSYELEANARSMSKADQWYQYVSNQENMTNRFQLEHRLNAAKTFHKLPLFYSSEVDTVTLSVKANDQLVWELSFNNWQELRNFKQYLGDWELMIDTIIELEQMAKQVTVTDLLEVAQ</sequence>
<reference evidence="2" key="1">
    <citation type="journal article" date="2019" name="Int. J. Syst. Evol. Microbiol.">
        <title>The Global Catalogue of Microorganisms (GCM) 10K type strain sequencing project: providing services to taxonomists for standard genome sequencing and annotation.</title>
        <authorList>
            <consortium name="The Broad Institute Genomics Platform"/>
            <consortium name="The Broad Institute Genome Sequencing Center for Infectious Disease"/>
            <person name="Wu L."/>
            <person name="Ma J."/>
        </authorList>
    </citation>
    <scope>NUCLEOTIDE SEQUENCE [LARGE SCALE GENOMIC DNA]</scope>
    <source>
        <strain evidence="2">KCTC 42953</strain>
    </source>
</reference>
<dbReference type="RefSeq" id="WP_077411516.1">
    <property type="nucleotide sequence ID" value="NZ_JBHRTS010000003.1"/>
</dbReference>
<dbReference type="EMBL" id="JBHRTS010000003">
    <property type="protein sequence ID" value="MFC3193676.1"/>
    <property type="molecule type" value="Genomic_DNA"/>
</dbReference>
<protein>
    <submittedName>
        <fullName evidence="1">Uncharacterized protein</fullName>
    </submittedName>
</protein>
<gene>
    <name evidence="1" type="ORF">ACFODZ_05440</name>
</gene>
<dbReference type="Proteomes" id="UP001595533">
    <property type="component" value="Unassembled WGS sequence"/>
</dbReference>
<evidence type="ECO:0000313" key="1">
    <source>
        <dbReference type="EMBL" id="MFC3193676.1"/>
    </source>
</evidence>
<evidence type="ECO:0000313" key="2">
    <source>
        <dbReference type="Proteomes" id="UP001595533"/>
    </source>
</evidence>